<name>A0AAD7MYZ6_9AGAR</name>
<comment type="caution">
    <text evidence="1">The sequence shown here is derived from an EMBL/GenBank/DDBJ whole genome shotgun (WGS) entry which is preliminary data.</text>
</comment>
<gene>
    <name evidence="1" type="ORF">DFH07DRAFT_779482</name>
</gene>
<keyword evidence="2" id="KW-1185">Reference proteome</keyword>
<dbReference type="PROSITE" id="PS51257">
    <property type="entry name" value="PROKAR_LIPOPROTEIN"/>
    <property type="match status" value="1"/>
</dbReference>
<dbReference type="EMBL" id="JARJLG010000146">
    <property type="protein sequence ID" value="KAJ7736949.1"/>
    <property type="molecule type" value="Genomic_DNA"/>
</dbReference>
<evidence type="ECO:0000313" key="2">
    <source>
        <dbReference type="Proteomes" id="UP001215280"/>
    </source>
</evidence>
<reference evidence="1" key="1">
    <citation type="submission" date="2023-03" db="EMBL/GenBank/DDBJ databases">
        <title>Massive genome expansion in bonnet fungi (Mycena s.s.) driven by repeated elements and novel gene families across ecological guilds.</title>
        <authorList>
            <consortium name="Lawrence Berkeley National Laboratory"/>
            <person name="Harder C.B."/>
            <person name="Miyauchi S."/>
            <person name="Viragh M."/>
            <person name="Kuo A."/>
            <person name="Thoen E."/>
            <person name="Andreopoulos B."/>
            <person name="Lu D."/>
            <person name="Skrede I."/>
            <person name="Drula E."/>
            <person name="Henrissat B."/>
            <person name="Morin E."/>
            <person name="Kohler A."/>
            <person name="Barry K."/>
            <person name="LaButti K."/>
            <person name="Morin E."/>
            <person name="Salamov A."/>
            <person name="Lipzen A."/>
            <person name="Mereny Z."/>
            <person name="Hegedus B."/>
            <person name="Baldrian P."/>
            <person name="Stursova M."/>
            <person name="Weitz H."/>
            <person name="Taylor A."/>
            <person name="Grigoriev I.V."/>
            <person name="Nagy L.G."/>
            <person name="Martin F."/>
            <person name="Kauserud H."/>
        </authorList>
    </citation>
    <scope>NUCLEOTIDE SEQUENCE</scope>
    <source>
        <strain evidence="1">CBHHK188m</strain>
    </source>
</reference>
<dbReference type="AlphaFoldDB" id="A0AAD7MYZ6"/>
<evidence type="ECO:0000313" key="1">
    <source>
        <dbReference type="EMBL" id="KAJ7736949.1"/>
    </source>
</evidence>
<organism evidence="1 2">
    <name type="scientific">Mycena maculata</name>
    <dbReference type="NCBI Taxonomy" id="230809"/>
    <lineage>
        <taxon>Eukaryota</taxon>
        <taxon>Fungi</taxon>
        <taxon>Dikarya</taxon>
        <taxon>Basidiomycota</taxon>
        <taxon>Agaricomycotina</taxon>
        <taxon>Agaricomycetes</taxon>
        <taxon>Agaricomycetidae</taxon>
        <taxon>Agaricales</taxon>
        <taxon>Marasmiineae</taxon>
        <taxon>Mycenaceae</taxon>
        <taxon>Mycena</taxon>
    </lineage>
</organism>
<accession>A0AAD7MYZ6</accession>
<dbReference type="Proteomes" id="UP001215280">
    <property type="component" value="Unassembled WGS sequence"/>
</dbReference>
<protein>
    <submittedName>
        <fullName evidence="1">Uncharacterized protein</fullName>
    </submittedName>
</protein>
<proteinExistence type="predicted"/>
<sequence length="210" mass="23196">MLRPANFVGFVPCMQHLLVGSSCHERLRHVLNLMVTAFNFASEIMRTDSDSVICVLIQPSFVLVSDPFQRITKLSSHSLIMMLLCVCNPDPLSNDQSCPVDNLELQNHPLSSQEGPIFYDEQAGGQYLFQIIARINLVDNPGWMNNPGGWAVVDVGSIGLIDQGLIVPGATVGRTDDYPKRGRFPILGVLNFLSGLLARRELKISSGFWP</sequence>